<dbReference type="InterPro" id="IPR011010">
    <property type="entry name" value="DNA_brk_join_enz"/>
</dbReference>
<dbReference type="InterPro" id="IPR010998">
    <property type="entry name" value="Integrase_recombinase_N"/>
</dbReference>
<dbReference type="InterPro" id="IPR038148">
    <property type="entry name" value="Tn1545/Tn916_Xis"/>
</dbReference>
<keyword evidence="3" id="KW-0238">DNA-binding</keyword>
<protein>
    <recommendedName>
        <fullName evidence="10">Tyrosine recombinase XerC</fullName>
    </recommendedName>
</protein>
<evidence type="ECO:0000259" key="7">
    <source>
        <dbReference type="PROSITE" id="PS51898"/>
    </source>
</evidence>
<dbReference type="InterPro" id="IPR050808">
    <property type="entry name" value="Phage_Integrase"/>
</dbReference>
<reference evidence="9" key="1">
    <citation type="submission" date="2019-08" db="EMBL/GenBank/DDBJ databases">
        <authorList>
            <person name="Kucharzyk K."/>
            <person name="Murdoch R.W."/>
            <person name="Higgins S."/>
            <person name="Loffler F."/>
        </authorList>
    </citation>
    <scope>NUCLEOTIDE SEQUENCE</scope>
</reference>
<evidence type="ECO:0000256" key="5">
    <source>
        <dbReference type="ARBA" id="ARBA00023195"/>
    </source>
</evidence>
<feature type="domain" description="Tyr recombinase" evidence="7">
    <location>
        <begin position="204"/>
        <end position="282"/>
    </location>
</feature>
<proteinExistence type="inferred from homology"/>
<keyword evidence="4" id="KW-0233">DNA recombination</keyword>
<dbReference type="Gene3D" id="3.90.105.50">
    <property type="match status" value="1"/>
</dbReference>
<evidence type="ECO:0000256" key="4">
    <source>
        <dbReference type="ARBA" id="ARBA00023172"/>
    </source>
</evidence>
<comment type="similarity">
    <text evidence="1">Belongs to the 'phage' integrase family.</text>
</comment>
<evidence type="ECO:0000256" key="3">
    <source>
        <dbReference type="ARBA" id="ARBA00023125"/>
    </source>
</evidence>
<evidence type="ECO:0000313" key="9">
    <source>
        <dbReference type="EMBL" id="MPM43366.1"/>
    </source>
</evidence>
<evidence type="ECO:0000256" key="2">
    <source>
        <dbReference type="ARBA" id="ARBA00022908"/>
    </source>
</evidence>
<dbReference type="GO" id="GO:0015074">
    <property type="term" value="P:DNA integration"/>
    <property type="evidence" value="ECO:0007669"/>
    <property type="project" value="UniProtKB-KW"/>
</dbReference>
<name>A0A644ZRH7_9ZZZZ</name>
<organism evidence="9">
    <name type="scientific">bioreactor metagenome</name>
    <dbReference type="NCBI Taxonomy" id="1076179"/>
    <lineage>
        <taxon>unclassified sequences</taxon>
        <taxon>metagenomes</taxon>
        <taxon>ecological metagenomes</taxon>
    </lineage>
</organism>
<dbReference type="PROSITE" id="PS51900">
    <property type="entry name" value="CB"/>
    <property type="match status" value="1"/>
</dbReference>
<keyword evidence="5" id="KW-1179">Viral genome integration</keyword>
<dbReference type="SUPFAM" id="SSF56349">
    <property type="entry name" value="DNA breaking-rejoining enzymes"/>
    <property type="match status" value="1"/>
</dbReference>
<dbReference type="PANTHER" id="PTHR30629:SF2">
    <property type="entry name" value="PROPHAGE INTEGRASE INTS-RELATED"/>
    <property type="match status" value="1"/>
</dbReference>
<dbReference type="GO" id="GO:0006310">
    <property type="term" value="P:DNA recombination"/>
    <property type="evidence" value="ECO:0007669"/>
    <property type="project" value="UniProtKB-KW"/>
</dbReference>
<feature type="domain" description="Core-binding (CB)" evidence="8">
    <location>
        <begin position="97"/>
        <end position="183"/>
    </location>
</feature>
<dbReference type="GO" id="GO:0075713">
    <property type="term" value="P:establishment of integrated proviral latency"/>
    <property type="evidence" value="ECO:0007669"/>
    <property type="project" value="UniProtKB-KW"/>
</dbReference>
<dbReference type="PROSITE" id="PS51898">
    <property type="entry name" value="TYR_RECOMBINASE"/>
    <property type="match status" value="1"/>
</dbReference>
<accession>A0A644ZRH7</accession>
<dbReference type="GO" id="GO:0046718">
    <property type="term" value="P:symbiont entry into host cell"/>
    <property type="evidence" value="ECO:0007669"/>
    <property type="project" value="UniProtKB-KW"/>
</dbReference>
<dbReference type="Gene3D" id="1.10.150.130">
    <property type="match status" value="1"/>
</dbReference>
<dbReference type="InterPro" id="IPR004107">
    <property type="entry name" value="Integrase_SAM-like_N"/>
</dbReference>
<dbReference type="InterPro" id="IPR002104">
    <property type="entry name" value="Integrase_catalytic"/>
</dbReference>
<evidence type="ECO:0000259" key="8">
    <source>
        <dbReference type="PROSITE" id="PS51900"/>
    </source>
</evidence>
<dbReference type="Pfam" id="PF00589">
    <property type="entry name" value="Phage_integrase"/>
    <property type="match status" value="1"/>
</dbReference>
<comment type="caution">
    <text evidence="9">The sequence shown here is derived from an EMBL/GenBank/DDBJ whole genome shotgun (WGS) entry which is preliminary data.</text>
</comment>
<dbReference type="GO" id="GO:0003677">
    <property type="term" value="F:DNA binding"/>
    <property type="evidence" value="ECO:0007669"/>
    <property type="project" value="UniProtKB-KW"/>
</dbReference>
<dbReference type="Gene3D" id="1.10.443.10">
    <property type="entry name" value="Intergrase catalytic core"/>
    <property type="match status" value="1"/>
</dbReference>
<keyword evidence="2" id="KW-0229">DNA integration</keyword>
<dbReference type="InterPro" id="IPR013762">
    <property type="entry name" value="Integrase-like_cat_sf"/>
</dbReference>
<dbReference type="PANTHER" id="PTHR30629">
    <property type="entry name" value="PROPHAGE INTEGRASE"/>
    <property type="match status" value="1"/>
</dbReference>
<dbReference type="AlphaFoldDB" id="A0A644ZRH7"/>
<keyword evidence="6" id="KW-1160">Virus entry into host cell</keyword>
<dbReference type="EMBL" id="VSSQ01010076">
    <property type="protein sequence ID" value="MPM43366.1"/>
    <property type="molecule type" value="Genomic_DNA"/>
</dbReference>
<sequence>MPQNSNDETPQKALLTFAEFCTYLGIKKTKGREILTDPACPFRFRIGSRLYVNKDGIYHARFVTRFGKRVSFYDASLSELKKQYKEAMRQDAARVNVTREFTLDEWYKQWMDIYNYQIRDNSKRQYAQVYEKHISPVLGRRHITQITTLDVTALIKDLDKRGYQYETRNKVRILLIDMFNKAMLDDFVMKNPARGVRVEQRKKKNPRALTPDEQTDFFDACKGTFYDELFTVAVLTGLRPGELCALRWQDIDLKNRAIHVTRTLVYQEFPGDEGKGFHIDPP</sequence>
<evidence type="ECO:0000256" key="1">
    <source>
        <dbReference type="ARBA" id="ARBA00008857"/>
    </source>
</evidence>
<evidence type="ECO:0000256" key="6">
    <source>
        <dbReference type="ARBA" id="ARBA00023296"/>
    </source>
</evidence>
<dbReference type="InterPro" id="IPR044068">
    <property type="entry name" value="CB"/>
</dbReference>
<dbReference type="Pfam" id="PF14659">
    <property type="entry name" value="Phage_int_SAM_3"/>
    <property type="match status" value="1"/>
</dbReference>
<gene>
    <name evidence="9" type="ORF">SDC9_90039</name>
</gene>
<dbReference type="GO" id="GO:0044826">
    <property type="term" value="P:viral genome integration into host DNA"/>
    <property type="evidence" value="ECO:0007669"/>
    <property type="project" value="UniProtKB-KW"/>
</dbReference>
<evidence type="ECO:0008006" key="10">
    <source>
        <dbReference type="Google" id="ProtNLM"/>
    </source>
</evidence>